<dbReference type="RefSeq" id="WP_061915701.1">
    <property type="nucleotide sequence ID" value="NZ_DF967971.1"/>
</dbReference>
<evidence type="ECO:0000313" key="1">
    <source>
        <dbReference type="EMBL" id="KPL74872.1"/>
    </source>
</evidence>
<dbReference type="Proteomes" id="UP000050514">
    <property type="component" value="Unassembled WGS sequence"/>
</dbReference>
<dbReference type="EMBL" id="LGHJ01000016">
    <property type="protein sequence ID" value="KPL74872.1"/>
    <property type="molecule type" value="Genomic_DNA"/>
</dbReference>
<gene>
    <name evidence="1" type="ORF">AC812_10090</name>
</gene>
<sequence length="114" mass="13517">MKRFHPLQPHPDAVPPEQVRFLDLLVEPWEDRQRVRVHARITPFQKPPNLEFEIRDANGEMLASAYIVENIDFDLVITMHLRRLSLQPQQFTLHANIQYDEIGLVYEDQILFSL</sequence>
<protein>
    <submittedName>
        <fullName evidence="1">Uncharacterized protein</fullName>
    </submittedName>
</protein>
<dbReference type="OrthoDB" id="164722at2"/>
<keyword evidence="2" id="KW-1185">Reference proteome</keyword>
<dbReference type="STRING" id="360411.AC812_10090"/>
<name>A0A0P6XR95_9CHLR</name>
<dbReference type="AlphaFoldDB" id="A0A0P6XR95"/>
<comment type="caution">
    <text evidence="1">The sequence shown here is derived from an EMBL/GenBank/DDBJ whole genome shotgun (WGS) entry which is preliminary data.</text>
</comment>
<proteinExistence type="predicted"/>
<organism evidence="1 2">
    <name type="scientific">Bellilinea caldifistulae</name>
    <dbReference type="NCBI Taxonomy" id="360411"/>
    <lineage>
        <taxon>Bacteria</taxon>
        <taxon>Bacillati</taxon>
        <taxon>Chloroflexota</taxon>
        <taxon>Anaerolineae</taxon>
        <taxon>Anaerolineales</taxon>
        <taxon>Anaerolineaceae</taxon>
        <taxon>Bellilinea</taxon>
    </lineage>
</organism>
<evidence type="ECO:0000313" key="2">
    <source>
        <dbReference type="Proteomes" id="UP000050514"/>
    </source>
</evidence>
<reference evidence="1 2" key="1">
    <citation type="submission" date="2015-07" db="EMBL/GenBank/DDBJ databases">
        <title>Draft genome of Bellilinea caldifistulae DSM 17877.</title>
        <authorList>
            <person name="Hemp J."/>
            <person name="Ward L.M."/>
            <person name="Pace L.A."/>
            <person name="Fischer W.W."/>
        </authorList>
    </citation>
    <scope>NUCLEOTIDE SEQUENCE [LARGE SCALE GENOMIC DNA]</scope>
    <source>
        <strain evidence="1 2">GOMI-1</strain>
    </source>
</reference>
<accession>A0A0P6XR95</accession>